<dbReference type="InterPro" id="IPR048963">
    <property type="entry name" value="ArgZ/ArgE-like_C_2nd"/>
</dbReference>
<evidence type="ECO:0000259" key="2">
    <source>
        <dbReference type="Pfam" id="PF21571"/>
    </source>
</evidence>
<dbReference type="Gene3D" id="3.40.50.10690">
    <property type="entry name" value="putative lor/sdh protein like domains"/>
    <property type="match status" value="1"/>
</dbReference>
<dbReference type="Pfam" id="PF21570">
    <property type="entry name" value="ArgZ-like_C_2nd"/>
    <property type="match status" value="1"/>
</dbReference>
<reference evidence="3 4" key="1">
    <citation type="submission" date="2023-03" db="EMBL/GenBank/DDBJ databases">
        <title>Complete genome sequence of Tepidibacter sp. SWIR-1, isolated from a deep-sea hydrothermal vent.</title>
        <authorList>
            <person name="Li X."/>
        </authorList>
    </citation>
    <scope>NUCLEOTIDE SEQUENCE [LARGE SCALE GENOMIC DNA]</scope>
    <source>
        <strain evidence="3 4">SWIR-1</strain>
    </source>
</reference>
<proteinExistence type="predicted"/>
<dbReference type="Gene3D" id="2.40.420.10">
    <property type="entry name" value="conserved putative lor/sdh protein from methanococcus maripaludis s2 domain"/>
    <property type="match status" value="1"/>
</dbReference>
<dbReference type="RefSeq" id="WP_277731444.1">
    <property type="nucleotide sequence ID" value="NZ_CP120733.1"/>
</dbReference>
<evidence type="ECO:0008006" key="5">
    <source>
        <dbReference type="Google" id="ProtNLM"/>
    </source>
</evidence>
<organism evidence="3 4">
    <name type="scientific">Tepidibacter hydrothermalis</name>
    <dbReference type="NCBI Taxonomy" id="3036126"/>
    <lineage>
        <taxon>Bacteria</taxon>
        <taxon>Bacillati</taxon>
        <taxon>Bacillota</taxon>
        <taxon>Clostridia</taxon>
        <taxon>Peptostreptococcales</taxon>
        <taxon>Peptostreptococcaceae</taxon>
        <taxon>Tepidibacter</taxon>
    </lineage>
</organism>
<dbReference type="EMBL" id="CP120733">
    <property type="protein sequence ID" value="WFD09515.1"/>
    <property type="molecule type" value="Genomic_DNA"/>
</dbReference>
<evidence type="ECO:0000259" key="1">
    <source>
        <dbReference type="Pfam" id="PF21570"/>
    </source>
</evidence>
<evidence type="ECO:0000313" key="3">
    <source>
        <dbReference type="EMBL" id="WFD09515.1"/>
    </source>
</evidence>
<sequence length="363" mass="40706">MSFKLPKYKKPNFEQEFLKNAPNVTTVEVVKEGVAPDNYHGTTIYPEYLRVDGKWVLAKESRMDCVMTVTEDNDVAVKEFRNLHVGDKVIVGRTEDASEGIYVYTEGFNSDEEEEEETFAFRAGRSRETAYSKDYDDLYDALRYEKENGYIVWVLGPAAVFDKDSREAMQVLIENGYAHAFLGGNAVATHDLEAATIGTALGQDIYTQKSMKDGHYNHLDLLNKARRAGSIEKLIEEENIDNGLIYSCVKNDVPIVLGGSIRDDGPLPIVIGDVYQAQNEMRKHTRKATTVICLATQLHSIATGNMTPSYTVVNGEVRPVYIYSVDVSEFAVNKLRDRGTLEVSTIVTNVQDFLVNLKNNLTK</sequence>
<keyword evidence="4" id="KW-1185">Reference proteome</keyword>
<gene>
    <name evidence="3" type="ORF">P4S50_14120</name>
</gene>
<protein>
    <recommendedName>
        <fullName evidence="5">TIGR00300 family protein</fullName>
    </recommendedName>
</protein>
<dbReference type="InterPro" id="IPR048964">
    <property type="entry name" value="ArgZ/ArgE-like_C_1st"/>
</dbReference>
<accession>A0ABY8E9D5</accession>
<feature type="domain" description="Arginine dihydrolase ArgZ/ArgE-like C-terminal second subdomain" evidence="1">
    <location>
        <begin position="145"/>
        <end position="357"/>
    </location>
</feature>
<feature type="domain" description="Arginine dihydrolase ArgZ/ArgE-like C-terminal first subdomain" evidence="2">
    <location>
        <begin position="48"/>
        <end position="123"/>
    </location>
</feature>
<evidence type="ECO:0000313" key="4">
    <source>
        <dbReference type="Proteomes" id="UP001222800"/>
    </source>
</evidence>
<name>A0ABY8E9D5_9FIRM</name>
<dbReference type="Pfam" id="PF21571">
    <property type="entry name" value="ArgZ-like_C_1st"/>
    <property type="match status" value="1"/>
</dbReference>
<dbReference type="Proteomes" id="UP001222800">
    <property type="component" value="Chromosome"/>
</dbReference>